<feature type="domain" description="BioF2-like acetyltransferase" evidence="1">
    <location>
        <begin position="187"/>
        <end position="332"/>
    </location>
</feature>
<dbReference type="InterPro" id="IPR016181">
    <property type="entry name" value="Acyl_CoA_acyltransferase"/>
</dbReference>
<organism evidence="2 3">
    <name type="scientific">Auraticoccus cholistanensis</name>
    <dbReference type="NCBI Taxonomy" id="2656650"/>
    <lineage>
        <taxon>Bacteria</taxon>
        <taxon>Bacillati</taxon>
        <taxon>Actinomycetota</taxon>
        <taxon>Actinomycetes</taxon>
        <taxon>Propionibacteriales</taxon>
        <taxon>Propionibacteriaceae</taxon>
        <taxon>Auraticoccus</taxon>
    </lineage>
</organism>
<dbReference type="AlphaFoldDB" id="A0A6A9UZ67"/>
<evidence type="ECO:0000313" key="2">
    <source>
        <dbReference type="EMBL" id="MVA77272.1"/>
    </source>
</evidence>
<dbReference type="Pfam" id="PF13480">
    <property type="entry name" value="Acetyltransf_6"/>
    <property type="match status" value="1"/>
</dbReference>
<sequence>MHTEVLSVAQLGDHDLAAWERLHESQRGPANPFTSPEWSTTWYRHFAPDADAQLLLAVREGEQLVGIAPFFRGDLRVKGLLLARRLQLAGAGQGGSLLELPQVLCAPGCEREVLRSVVEWLRDTDDPRAAGSWTELTVADGQGWFEPQWIDHGTDRSAFFRHQRARACVVLELDGSWEQTLRGLKRNVKESLRRSRNRLARHGGEVEVRQLCEDIDVAAVDRFLGLHRARADLSGTAVHPDAFADPVRRRMMRELLPALGRAGRARLWELHLGGEVVAVQLVLHAPQTLYVHSSGMRADVWELGAVTHLQEHAFRAACEQGDRWVNLSPGPNLAKRRWSERISVHDDFAVGVGSRSLLWRYALYAAGQALTEVRHTDAMARRG</sequence>
<dbReference type="EMBL" id="WPCU01000010">
    <property type="protein sequence ID" value="MVA77272.1"/>
    <property type="molecule type" value="Genomic_DNA"/>
</dbReference>
<accession>A0A6A9UZ67</accession>
<evidence type="ECO:0000259" key="1">
    <source>
        <dbReference type="Pfam" id="PF13480"/>
    </source>
</evidence>
<dbReference type="SUPFAM" id="SSF55729">
    <property type="entry name" value="Acyl-CoA N-acyltransferases (Nat)"/>
    <property type="match status" value="1"/>
</dbReference>
<evidence type="ECO:0000313" key="3">
    <source>
        <dbReference type="Proteomes" id="UP000435304"/>
    </source>
</evidence>
<keyword evidence="2" id="KW-0808">Transferase</keyword>
<comment type="caution">
    <text evidence="2">The sequence shown here is derived from an EMBL/GenBank/DDBJ whole genome shotgun (WGS) entry which is preliminary data.</text>
</comment>
<reference evidence="2 3" key="1">
    <citation type="submission" date="2019-12" db="EMBL/GenBank/DDBJ databases">
        <title>Auraticoccus cholistani sp. nov., an actinomycete isolated from soil of Cholistan desert.</title>
        <authorList>
            <person name="Cheema M.T."/>
        </authorList>
    </citation>
    <scope>NUCLEOTIDE SEQUENCE [LARGE SCALE GENOMIC DNA]</scope>
    <source>
        <strain evidence="2 3">F435</strain>
    </source>
</reference>
<dbReference type="Gene3D" id="3.40.630.30">
    <property type="match status" value="1"/>
</dbReference>
<dbReference type="RefSeq" id="WP_156611432.1">
    <property type="nucleotide sequence ID" value="NZ_WPCU01000010.1"/>
</dbReference>
<dbReference type="Proteomes" id="UP000435304">
    <property type="component" value="Unassembled WGS sequence"/>
</dbReference>
<dbReference type="InterPro" id="IPR038740">
    <property type="entry name" value="BioF2-like_GNAT_dom"/>
</dbReference>
<gene>
    <name evidence="2" type="ORF">GC722_14750</name>
</gene>
<keyword evidence="3" id="KW-1185">Reference proteome</keyword>
<name>A0A6A9UZ67_9ACTN</name>
<protein>
    <submittedName>
        <fullName evidence="2">GNAT family N-acetyltransferase</fullName>
    </submittedName>
</protein>
<dbReference type="GO" id="GO:0016740">
    <property type="term" value="F:transferase activity"/>
    <property type="evidence" value="ECO:0007669"/>
    <property type="project" value="UniProtKB-KW"/>
</dbReference>
<proteinExistence type="predicted"/>